<reference evidence="1 2" key="1">
    <citation type="journal article" date="2011" name="J. Bacteriol.">
        <title>Complete genome sequence of the cellulose-degrading bacterium Cellulosilyticum lentocellum.</title>
        <authorList>
            <consortium name="US DOE Joint Genome Institute"/>
            <person name="Miller D.A."/>
            <person name="Suen G."/>
            <person name="Bruce D."/>
            <person name="Copeland A."/>
            <person name="Cheng J.F."/>
            <person name="Detter C."/>
            <person name="Goodwin L.A."/>
            <person name="Han C.S."/>
            <person name="Hauser L.J."/>
            <person name="Land M.L."/>
            <person name="Lapidus A."/>
            <person name="Lucas S."/>
            <person name="Meincke L."/>
            <person name="Pitluck S."/>
            <person name="Tapia R."/>
            <person name="Teshima H."/>
            <person name="Woyke T."/>
            <person name="Fox B.G."/>
            <person name="Angert E.R."/>
            <person name="Currie C.R."/>
        </authorList>
    </citation>
    <scope>NUCLEOTIDE SEQUENCE [LARGE SCALE GENOMIC DNA]</scope>
    <source>
        <strain evidence="2">ATCC 49066 / DSM 5427 / NCIMB 11756 / RHM5</strain>
    </source>
</reference>
<evidence type="ECO:0000313" key="1">
    <source>
        <dbReference type="EMBL" id="ADZ85077.1"/>
    </source>
</evidence>
<dbReference type="EMBL" id="CP002582">
    <property type="protein sequence ID" value="ADZ85077.1"/>
    <property type="molecule type" value="Genomic_DNA"/>
</dbReference>
<accession>F2JR96</accession>
<dbReference type="RefSeq" id="WP_013658354.1">
    <property type="nucleotide sequence ID" value="NC_015275.1"/>
</dbReference>
<organism evidence="1 2">
    <name type="scientific">Cellulosilyticum lentocellum (strain ATCC 49066 / DSM 5427 / NCIMB 11756 / RHM5)</name>
    <name type="common">Clostridium lentocellum</name>
    <dbReference type="NCBI Taxonomy" id="642492"/>
    <lineage>
        <taxon>Bacteria</taxon>
        <taxon>Bacillati</taxon>
        <taxon>Bacillota</taxon>
        <taxon>Clostridia</taxon>
        <taxon>Lachnospirales</taxon>
        <taxon>Cellulosilyticaceae</taxon>
        <taxon>Cellulosilyticum</taxon>
    </lineage>
</organism>
<sequence>MQIQLEHEQAYRNQVIADKTIIPSTPYKNEYKIWQDSIDEVIDLFGLYEKGSKEHIGWEIYACYNSYTLDDIIQMDGAQRTAKMSQLIESAGASLATTTMGAIRNGTTYGERGMIPSQGMINTRTGEVYRLNEYSERYCNKSVQKAVADIAPNSQQYATDFRKIIYANPPTGK</sequence>
<evidence type="ECO:0000313" key="2">
    <source>
        <dbReference type="Proteomes" id="UP000008467"/>
    </source>
</evidence>
<dbReference type="AlphaFoldDB" id="F2JR96"/>
<gene>
    <name evidence="1" type="ordered locus">Clole_3387</name>
</gene>
<name>F2JR96_CELLD</name>
<dbReference type="KEGG" id="cle:Clole_3387"/>
<keyword evidence="2" id="KW-1185">Reference proteome</keyword>
<proteinExistence type="predicted"/>
<dbReference type="Proteomes" id="UP000008467">
    <property type="component" value="Chromosome"/>
</dbReference>
<protein>
    <submittedName>
        <fullName evidence="1">Uncharacterized protein</fullName>
    </submittedName>
</protein>
<dbReference type="HOGENOM" id="CLU_1544867_0_0_9"/>